<dbReference type="EMBL" id="BQNB010010784">
    <property type="protein sequence ID" value="GJS81917.1"/>
    <property type="molecule type" value="Genomic_DNA"/>
</dbReference>
<organism evidence="1 2">
    <name type="scientific">Tanacetum coccineum</name>
    <dbReference type="NCBI Taxonomy" id="301880"/>
    <lineage>
        <taxon>Eukaryota</taxon>
        <taxon>Viridiplantae</taxon>
        <taxon>Streptophyta</taxon>
        <taxon>Embryophyta</taxon>
        <taxon>Tracheophyta</taxon>
        <taxon>Spermatophyta</taxon>
        <taxon>Magnoliopsida</taxon>
        <taxon>eudicotyledons</taxon>
        <taxon>Gunneridae</taxon>
        <taxon>Pentapetalae</taxon>
        <taxon>asterids</taxon>
        <taxon>campanulids</taxon>
        <taxon>Asterales</taxon>
        <taxon>Asteraceae</taxon>
        <taxon>Asteroideae</taxon>
        <taxon>Anthemideae</taxon>
        <taxon>Anthemidinae</taxon>
        <taxon>Tanacetum</taxon>
    </lineage>
</organism>
<proteinExistence type="predicted"/>
<dbReference type="Proteomes" id="UP001151760">
    <property type="component" value="Unassembled WGS sequence"/>
</dbReference>
<reference evidence="1" key="1">
    <citation type="journal article" date="2022" name="Int. J. Mol. Sci.">
        <title>Draft Genome of Tanacetum Coccineum: Genomic Comparison of Closely Related Tanacetum-Family Plants.</title>
        <authorList>
            <person name="Yamashiro T."/>
            <person name="Shiraishi A."/>
            <person name="Nakayama K."/>
            <person name="Satake H."/>
        </authorList>
    </citation>
    <scope>NUCLEOTIDE SEQUENCE</scope>
</reference>
<reference evidence="1" key="2">
    <citation type="submission" date="2022-01" db="EMBL/GenBank/DDBJ databases">
        <authorList>
            <person name="Yamashiro T."/>
            <person name="Shiraishi A."/>
            <person name="Satake H."/>
            <person name="Nakayama K."/>
        </authorList>
    </citation>
    <scope>NUCLEOTIDE SEQUENCE</scope>
</reference>
<evidence type="ECO:0000313" key="1">
    <source>
        <dbReference type="EMBL" id="GJS81917.1"/>
    </source>
</evidence>
<keyword evidence="2" id="KW-1185">Reference proteome</keyword>
<comment type="caution">
    <text evidence="1">The sequence shown here is derived from an EMBL/GenBank/DDBJ whole genome shotgun (WGS) entry which is preliminary data.</text>
</comment>
<sequence length="158" mass="16510">MGSKLECPSWDWSEDLTEGWTGCRTFVIKKGALGSFCPSGIGFTTEEVGIGGSVPDPEVEAAALALTCVKIVLGDTVAGAGVWKQKKLGSSCIRATASDISISSGTSGENSLGGRVVLTLGQQTALLVFDEPWTLLSHDFKPYSRGFCPKVSTCCGVQ</sequence>
<evidence type="ECO:0000313" key="2">
    <source>
        <dbReference type="Proteomes" id="UP001151760"/>
    </source>
</evidence>
<gene>
    <name evidence="1" type="ORF">Tco_0748458</name>
</gene>
<accession>A0ABQ4YWH1</accession>
<name>A0ABQ4YWH1_9ASTR</name>
<protein>
    <submittedName>
        <fullName evidence="1">Uncharacterized protein</fullName>
    </submittedName>
</protein>